<organism evidence="2 3">
    <name type="scientific">Vibrio genomosp. F10 str. ZF-129</name>
    <dbReference type="NCBI Taxonomy" id="1187848"/>
    <lineage>
        <taxon>Bacteria</taxon>
        <taxon>Pseudomonadati</taxon>
        <taxon>Pseudomonadota</taxon>
        <taxon>Gammaproteobacteria</taxon>
        <taxon>Vibrionales</taxon>
        <taxon>Vibrionaceae</taxon>
        <taxon>Vibrio</taxon>
    </lineage>
</organism>
<keyword evidence="1" id="KW-1133">Transmembrane helix</keyword>
<dbReference type="Proteomes" id="UP000094741">
    <property type="component" value="Unassembled WGS sequence"/>
</dbReference>
<dbReference type="eggNOG" id="ENOG5032F90">
    <property type="taxonomic scope" value="Bacteria"/>
</dbReference>
<dbReference type="EMBL" id="AJYQ02000018">
    <property type="protein sequence ID" value="OEE37457.1"/>
    <property type="molecule type" value="Genomic_DNA"/>
</dbReference>
<reference evidence="2 3" key="1">
    <citation type="journal article" date="2012" name="Science">
        <title>Ecological populations of bacteria act as socially cohesive units of antibiotic production and resistance.</title>
        <authorList>
            <person name="Cordero O.X."/>
            <person name="Wildschutte H."/>
            <person name="Kirkup B."/>
            <person name="Proehl S."/>
            <person name="Ngo L."/>
            <person name="Hussain F."/>
            <person name="Le Roux F."/>
            <person name="Mincer T."/>
            <person name="Polz M.F."/>
        </authorList>
    </citation>
    <scope>NUCLEOTIDE SEQUENCE [LARGE SCALE GENOMIC DNA]</scope>
    <source>
        <strain evidence="2 3">ZF-129</strain>
    </source>
</reference>
<name>A0A1E5BIY5_9VIBR</name>
<accession>A0A1E5BIY5</accession>
<proteinExistence type="predicted"/>
<protein>
    <recommendedName>
        <fullName evidence="4">PH domain-containing protein</fullName>
    </recommendedName>
</protein>
<evidence type="ECO:0000313" key="2">
    <source>
        <dbReference type="EMBL" id="OEE37457.1"/>
    </source>
</evidence>
<evidence type="ECO:0000313" key="3">
    <source>
        <dbReference type="Proteomes" id="UP000094741"/>
    </source>
</evidence>
<dbReference type="OrthoDB" id="5471116at2"/>
<evidence type="ECO:0008006" key="4">
    <source>
        <dbReference type="Google" id="ProtNLM"/>
    </source>
</evidence>
<evidence type="ECO:0000256" key="1">
    <source>
        <dbReference type="SAM" id="Phobius"/>
    </source>
</evidence>
<sequence>MVAEKEFDIQYKNTQVGIAMLIIMGLVLALLAFASYTKPDESIGFVFVIIGIVTLLFSSLTIQIEGTQILWFFGPKFWTKSLELSDVLAVKKIKTKWYSGIGIRLTSTGWLYNVSGLSAVELKLKNGTTVSLGTNYPDNLMNAIENRR</sequence>
<comment type="caution">
    <text evidence="2">The sequence shown here is derived from an EMBL/GenBank/DDBJ whole genome shotgun (WGS) entry which is preliminary data.</text>
</comment>
<gene>
    <name evidence="2" type="ORF">A1QO_17115</name>
</gene>
<dbReference type="STRING" id="1187848.A1QO_17115"/>
<feature type="transmembrane region" description="Helical" evidence="1">
    <location>
        <begin position="16"/>
        <end position="36"/>
    </location>
</feature>
<keyword evidence="1" id="KW-0812">Transmembrane</keyword>
<keyword evidence="1" id="KW-0472">Membrane</keyword>
<feature type="transmembrane region" description="Helical" evidence="1">
    <location>
        <begin position="42"/>
        <end position="62"/>
    </location>
</feature>
<dbReference type="AlphaFoldDB" id="A0A1E5BIY5"/>